<proteinExistence type="predicted"/>
<dbReference type="eggNOG" id="COG2153">
    <property type="taxonomic scope" value="Bacteria"/>
</dbReference>
<keyword evidence="1 4" id="KW-0808">Transferase</keyword>
<dbReference type="Proteomes" id="UP000017842">
    <property type="component" value="Unassembled WGS sequence"/>
</dbReference>
<sequence length="319" mass="35828">MNISDFRVEPADYRADLDDIQAVREAVLVVAGNANDQTELDTVDPDCFHFIARDNYHQAIGVARLAPNKTIGQMAVLETWRKKGVGAALLIALIDKARQLAWTEVILNSPPDAIGFYEKFGFVKAGNTITESRTPKQPMRMALDPANKPERPAPKPRDALVEITEIKGLEDTQSALIQLIRKARRQICIYSSDLEPVLYGNAEIVEALKLFAINSGGGNILIIVQDTMAVRSQPHPLIDLAQRLPSAFLLRTPVEADDLQYPSAYLINDRDGYLFRQRSSHYIGVWSPTMPSRNRQLTEEFDHVWQRCRTCTEFRALGL</sequence>
<dbReference type="Pfam" id="PF13673">
    <property type="entry name" value="Acetyltransf_10"/>
    <property type="match status" value="1"/>
</dbReference>
<dbReference type="PANTHER" id="PTHR43420:SF47">
    <property type="entry name" value="N-ACETYLTRANSFERASE DOMAIN-CONTAINING PROTEIN"/>
    <property type="match status" value="1"/>
</dbReference>
<dbReference type="InterPro" id="IPR057691">
    <property type="entry name" value="DUF7931"/>
</dbReference>
<dbReference type="EMBL" id="AYLO01000097">
    <property type="protein sequence ID" value="ESS71476.1"/>
    <property type="molecule type" value="Genomic_DNA"/>
</dbReference>
<gene>
    <name evidence="4" type="ORF">MGMO_101c00110</name>
</gene>
<keyword evidence="5" id="KW-1185">Reference proteome</keyword>
<dbReference type="OrthoDB" id="9796171at2"/>
<comment type="caution">
    <text evidence="4">The sequence shown here is derived from an EMBL/GenBank/DDBJ whole genome shotgun (WGS) entry which is preliminary data.</text>
</comment>
<keyword evidence="2" id="KW-0012">Acyltransferase</keyword>
<dbReference type="PANTHER" id="PTHR43420">
    <property type="entry name" value="ACETYLTRANSFERASE"/>
    <property type="match status" value="1"/>
</dbReference>
<dbReference type="CDD" id="cd04301">
    <property type="entry name" value="NAT_SF"/>
    <property type="match status" value="1"/>
</dbReference>
<evidence type="ECO:0000259" key="3">
    <source>
        <dbReference type="PROSITE" id="PS51186"/>
    </source>
</evidence>
<dbReference type="AlphaFoldDB" id="V5DVS0"/>
<protein>
    <submittedName>
        <fullName evidence="4">Putative acetyltransferase</fullName>
    </submittedName>
</protein>
<dbReference type="STRING" id="1116472.MGMO_101c00110"/>
<dbReference type="PROSITE" id="PS51186">
    <property type="entry name" value="GNAT"/>
    <property type="match status" value="1"/>
</dbReference>
<dbReference type="InterPro" id="IPR000182">
    <property type="entry name" value="GNAT_dom"/>
</dbReference>
<feature type="domain" description="N-acetyltransferase" evidence="3">
    <location>
        <begin position="1"/>
        <end position="144"/>
    </location>
</feature>
<evidence type="ECO:0000313" key="4">
    <source>
        <dbReference type="EMBL" id="ESS71476.1"/>
    </source>
</evidence>
<accession>V5DVS0</accession>
<reference evidence="4 5" key="1">
    <citation type="journal article" date="2013" name="Genome Announc.">
        <title>Draft Genome Sequence of the Methanotrophic Gammaproteobacterium Methyloglobulus morosus DSM 22980 Strain KoM1.</title>
        <authorList>
            <person name="Poehlein A."/>
            <person name="Deutzmann J.S."/>
            <person name="Daniel R."/>
            <person name="Simeonova D.D."/>
        </authorList>
    </citation>
    <scope>NUCLEOTIDE SEQUENCE [LARGE SCALE GENOMIC DNA]</scope>
    <source>
        <strain evidence="4 5">KoM1</strain>
    </source>
</reference>
<evidence type="ECO:0000256" key="2">
    <source>
        <dbReference type="ARBA" id="ARBA00023315"/>
    </source>
</evidence>
<name>V5DVS0_9GAMM</name>
<organism evidence="4 5">
    <name type="scientific">Methyloglobulus morosus KoM1</name>
    <dbReference type="NCBI Taxonomy" id="1116472"/>
    <lineage>
        <taxon>Bacteria</taxon>
        <taxon>Pseudomonadati</taxon>
        <taxon>Pseudomonadota</taxon>
        <taxon>Gammaproteobacteria</taxon>
        <taxon>Methylococcales</taxon>
        <taxon>Methylococcaceae</taxon>
        <taxon>Methyloglobulus</taxon>
    </lineage>
</organism>
<dbReference type="Gene3D" id="3.40.630.30">
    <property type="match status" value="1"/>
</dbReference>
<dbReference type="InterPro" id="IPR050680">
    <property type="entry name" value="YpeA/RimI_acetyltransf"/>
</dbReference>
<dbReference type="GO" id="GO:0016747">
    <property type="term" value="F:acyltransferase activity, transferring groups other than amino-acyl groups"/>
    <property type="evidence" value="ECO:0007669"/>
    <property type="project" value="InterPro"/>
</dbReference>
<dbReference type="RefSeq" id="WP_023495475.1">
    <property type="nucleotide sequence ID" value="NZ_AYLO01000097.1"/>
</dbReference>
<dbReference type="InterPro" id="IPR016181">
    <property type="entry name" value="Acyl_CoA_acyltransferase"/>
</dbReference>
<dbReference type="SUPFAM" id="SSF55729">
    <property type="entry name" value="Acyl-CoA N-acyltransferases (Nat)"/>
    <property type="match status" value="1"/>
</dbReference>
<dbReference type="Pfam" id="PF25559">
    <property type="entry name" value="DUF7931"/>
    <property type="match status" value="1"/>
</dbReference>
<evidence type="ECO:0000256" key="1">
    <source>
        <dbReference type="ARBA" id="ARBA00022679"/>
    </source>
</evidence>
<evidence type="ECO:0000313" key="5">
    <source>
        <dbReference type="Proteomes" id="UP000017842"/>
    </source>
</evidence>